<sequence length="427" mass="46339">MARVLSGLLAVFWMSLAQARTGALEHELEAVVHDTAMPLSSLSVLAIRSGQLDFSYQSGARQMGAGAGAVDAHTLYRIASVSKMVTAMGVMKLIEQGKLDLDSDISRYLGYSLRNPAFPDLAITLRMLLSHTSSLRDGAGYYWAGSTTLRSVVTRATPAMWSSMAAPGQYFTYANLNWGIIGTIMEQVTGERFDLLMQRLLLQPMGISGGYYPARFSDAELANLATLYRKRTTDTEVWDSAGAWLAQADEPGVALRSAASVPASYQPGQNATLFSPTGGLRISAHGLGQLMLMLIQRGQYQGRTILEPASIRLMFSQQWLSDGRNGDTEQGQYGSWGLGGQRFGMLENGRDRLVEDSAFHAVGHLGEAYGLLSTFAVDLERGNGMVVLIGGVGRDPALHPGRYSALTCSEERILTALYRHITRPTQP</sequence>
<evidence type="ECO:0000256" key="1">
    <source>
        <dbReference type="SAM" id="SignalP"/>
    </source>
</evidence>
<dbReference type="InterPro" id="IPR050789">
    <property type="entry name" value="Diverse_Enzym_Activities"/>
</dbReference>
<reference evidence="3 4" key="1">
    <citation type="submission" date="2019-12" db="EMBL/GenBank/DDBJ databases">
        <title>Novel species isolated from a subtropical stream in China.</title>
        <authorList>
            <person name="Lu H."/>
        </authorList>
    </citation>
    <scope>NUCLEOTIDE SEQUENCE [LARGE SCALE GENOMIC DNA]</scope>
    <source>
        <strain evidence="3 4">CY13W</strain>
    </source>
</reference>
<dbReference type="EMBL" id="WWCM01000006">
    <property type="protein sequence ID" value="MYM39691.1"/>
    <property type="molecule type" value="Genomic_DNA"/>
</dbReference>
<dbReference type="RefSeq" id="WP_161039073.1">
    <property type="nucleotide sequence ID" value="NZ_WWCM01000006.1"/>
</dbReference>
<keyword evidence="3" id="KW-0378">Hydrolase</keyword>
<protein>
    <submittedName>
        <fullName evidence="3">Serine hydrolase</fullName>
    </submittedName>
</protein>
<gene>
    <name evidence="3" type="ORF">GTP27_10155</name>
</gene>
<keyword evidence="4" id="KW-1185">Reference proteome</keyword>
<evidence type="ECO:0000313" key="3">
    <source>
        <dbReference type="EMBL" id="MYM39691.1"/>
    </source>
</evidence>
<dbReference type="InterPro" id="IPR012338">
    <property type="entry name" value="Beta-lactam/transpept-like"/>
</dbReference>
<comment type="caution">
    <text evidence="3">The sequence shown here is derived from an EMBL/GenBank/DDBJ whole genome shotgun (WGS) entry which is preliminary data.</text>
</comment>
<feature type="signal peptide" evidence="1">
    <location>
        <begin position="1"/>
        <end position="19"/>
    </location>
</feature>
<dbReference type="Pfam" id="PF00144">
    <property type="entry name" value="Beta-lactamase"/>
    <property type="match status" value="1"/>
</dbReference>
<evidence type="ECO:0000313" key="4">
    <source>
        <dbReference type="Proteomes" id="UP000478090"/>
    </source>
</evidence>
<proteinExistence type="predicted"/>
<dbReference type="GO" id="GO:0016787">
    <property type="term" value="F:hydrolase activity"/>
    <property type="evidence" value="ECO:0007669"/>
    <property type="project" value="UniProtKB-KW"/>
</dbReference>
<accession>A0ABW9VKV7</accession>
<dbReference type="Proteomes" id="UP000478090">
    <property type="component" value="Unassembled WGS sequence"/>
</dbReference>
<feature type="chain" id="PRO_5046481935" evidence="1">
    <location>
        <begin position="20"/>
        <end position="427"/>
    </location>
</feature>
<feature type="domain" description="Beta-lactamase-related" evidence="2">
    <location>
        <begin position="41"/>
        <end position="394"/>
    </location>
</feature>
<organism evidence="3 4">
    <name type="scientific">Duganella qianjiadongensis</name>
    <dbReference type="NCBI Taxonomy" id="2692176"/>
    <lineage>
        <taxon>Bacteria</taxon>
        <taxon>Pseudomonadati</taxon>
        <taxon>Pseudomonadota</taxon>
        <taxon>Betaproteobacteria</taxon>
        <taxon>Burkholderiales</taxon>
        <taxon>Oxalobacteraceae</taxon>
        <taxon>Telluria group</taxon>
        <taxon>Duganella</taxon>
    </lineage>
</organism>
<name>A0ABW9VKV7_9BURK</name>
<keyword evidence="1" id="KW-0732">Signal</keyword>
<dbReference type="SUPFAM" id="SSF56601">
    <property type="entry name" value="beta-lactamase/transpeptidase-like"/>
    <property type="match status" value="1"/>
</dbReference>
<dbReference type="PANTHER" id="PTHR43283">
    <property type="entry name" value="BETA-LACTAMASE-RELATED"/>
    <property type="match status" value="1"/>
</dbReference>
<evidence type="ECO:0000259" key="2">
    <source>
        <dbReference type="Pfam" id="PF00144"/>
    </source>
</evidence>
<dbReference type="InterPro" id="IPR001466">
    <property type="entry name" value="Beta-lactam-related"/>
</dbReference>
<dbReference type="Gene3D" id="3.40.710.10">
    <property type="entry name" value="DD-peptidase/beta-lactamase superfamily"/>
    <property type="match status" value="1"/>
</dbReference>